<comment type="caution">
    <text evidence="1">The sequence shown here is derived from an EMBL/GenBank/DDBJ whole genome shotgun (WGS) entry which is preliminary data.</text>
</comment>
<name>A0ABD0L7U6_9CAEN</name>
<keyword evidence="2" id="KW-1185">Reference proteome</keyword>
<dbReference type="AlphaFoldDB" id="A0ABD0L7U6"/>
<dbReference type="Proteomes" id="UP001519460">
    <property type="component" value="Unassembled WGS sequence"/>
</dbReference>
<feature type="non-terminal residue" evidence="1">
    <location>
        <position position="68"/>
    </location>
</feature>
<accession>A0ABD0L7U6</accession>
<dbReference type="EMBL" id="JACVVK020000075">
    <property type="protein sequence ID" value="KAK7495427.1"/>
    <property type="molecule type" value="Genomic_DNA"/>
</dbReference>
<protein>
    <submittedName>
        <fullName evidence="1">Uncharacterized protein</fullName>
    </submittedName>
</protein>
<evidence type="ECO:0000313" key="2">
    <source>
        <dbReference type="Proteomes" id="UP001519460"/>
    </source>
</evidence>
<sequence>SALLPLLKPPLPPTALSALTESSSESEAKNSCQRELLEALACMRMKASEDHWFRFNQREYIHSLTLTS</sequence>
<proteinExistence type="predicted"/>
<reference evidence="1 2" key="1">
    <citation type="journal article" date="2023" name="Sci. Data">
        <title>Genome assembly of the Korean intertidal mud-creeper Batillaria attramentaria.</title>
        <authorList>
            <person name="Patra A.K."/>
            <person name="Ho P.T."/>
            <person name="Jun S."/>
            <person name="Lee S.J."/>
            <person name="Kim Y."/>
            <person name="Won Y.J."/>
        </authorList>
    </citation>
    <scope>NUCLEOTIDE SEQUENCE [LARGE SCALE GENOMIC DNA]</scope>
    <source>
        <strain evidence="1">Wonlab-2016</strain>
    </source>
</reference>
<gene>
    <name evidence="1" type="ORF">BaRGS_00013366</name>
</gene>
<evidence type="ECO:0000313" key="1">
    <source>
        <dbReference type="EMBL" id="KAK7495427.1"/>
    </source>
</evidence>
<organism evidence="1 2">
    <name type="scientific">Batillaria attramentaria</name>
    <dbReference type="NCBI Taxonomy" id="370345"/>
    <lineage>
        <taxon>Eukaryota</taxon>
        <taxon>Metazoa</taxon>
        <taxon>Spiralia</taxon>
        <taxon>Lophotrochozoa</taxon>
        <taxon>Mollusca</taxon>
        <taxon>Gastropoda</taxon>
        <taxon>Caenogastropoda</taxon>
        <taxon>Sorbeoconcha</taxon>
        <taxon>Cerithioidea</taxon>
        <taxon>Batillariidae</taxon>
        <taxon>Batillaria</taxon>
    </lineage>
</organism>
<feature type="non-terminal residue" evidence="1">
    <location>
        <position position="1"/>
    </location>
</feature>